<evidence type="ECO:0000256" key="1">
    <source>
        <dbReference type="SAM" id="Phobius"/>
    </source>
</evidence>
<feature type="transmembrane region" description="Helical" evidence="1">
    <location>
        <begin position="48"/>
        <end position="72"/>
    </location>
</feature>
<evidence type="ECO:0000313" key="3">
    <source>
        <dbReference type="Proteomes" id="UP000176422"/>
    </source>
</evidence>
<proteinExistence type="predicted"/>
<gene>
    <name evidence="2" type="ORF">A2372_01030</name>
</gene>
<reference evidence="2 3" key="1">
    <citation type="journal article" date="2016" name="Nat. Commun.">
        <title>Thousands of microbial genomes shed light on interconnected biogeochemical processes in an aquifer system.</title>
        <authorList>
            <person name="Anantharaman K."/>
            <person name="Brown C.T."/>
            <person name="Hug L.A."/>
            <person name="Sharon I."/>
            <person name="Castelle C.J."/>
            <person name="Probst A.J."/>
            <person name="Thomas B.C."/>
            <person name="Singh A."/>
            <person name="Wilkins M.J."/>
            <person name="Karaoz U."/>
            <person name="Brodie E.L."/>
            <person name="Williams K.H."/>
            <person name="Hubbard S.S."/>
            <person name="Banfield J.F."/>
        </authorList>
    </citation>
    <scope>NUCLEOTIDE SEQUENCE [LARGE SCALE GENOMIC DNA]</scope>
</reference>
<dbReference type="STRING" id="1802559.A2372_01030"/>
<dbReference type="AlphaFoldDB" id="A0A1F8DY88"/>
<keyword evidence="1" id="KW-0472">Membrane</keyword>
<name>A0A1F8DY88_9BACT</name>
<sequence length="181" mass="19740">METDIFKTLRELKRIHPDSDYAKHSRMLILASPQQSPAHADTLHVSTFFRLSTIIGLGLIGIFMILGGTTYINETYSPLALEGLNHRSLIAEADEINDSIEVTLATIDYLDTSNQTTLTKIAEISKSESPAVSAATMMLAAPASEPSATTTADIDAFLIKSDPSEISTERQIDDILDEVSR</sequence>
<evidence type="ECO:0000313" key="2">
    <source>
        <dbReference type="EMBL" id="OGM92755.1"/>
    </source>
</evidence>
<keyword evidence="1" id="KW-1133">Transmembrane helix</keyword>
<comment type="caution">
    <text evidence="2">The sequence shown here is derived from an EMBL/GenBank/DDBJ whole genome shotgun (WGS) entry which is preliminary data.</text>
</comment>
<protein>
    <submittedName>
        <fullName evidence="2">Uncharacterized protein</fullName>
    </submittedName>
</protein>
<keyword evidence="1" id="KW-0812">Transmembrane</keyword>
<organism evidence="2 3">
    <name type="scientific">Candidatus Wolfebacteria bacterium RIFOXYB1_FULL_54_12</name>
    <dbReference type="NCBI Taxonomy" id="1802559"/>
    <lineage>
        <taxon>Bacteria</taxon>
        <taxon>Candidatus Wolfeibacteriota</taxon>
    </lineage>
</organism>
<dbReference type="EMBL" id="MGIT01000003">
    <property type="protein sequence ID" value="OGM92755.1"/>
    <property type="molecule type" value="Genomic_DNA"/>
</dbReference>
<dbReference type="Proteomes" id="UP000176422">
    <property type="component" value="Unassembled WGS sequence"/>
</dbReference>
<accession>A0A1F8DY88</accession>